<dbReference type="InterPro" id="IPR039421">
    <property type="entry name" value="Type_1_exporter"/>
</dbReference>
<keyword evidence="7" id="KW-1278">Translocase</keyword>
<dbReference type="InterPro" id="IPR003439">
    <property type="entry name" value="ABC_transporter-like_ATP-bd"/>
</dbReference>
<evidence type="ECO:0000256" key="4">
    <source>
        <dbReference type="ARBA" id="ARBA00022692"/>
    </source>
</evidence>
<keyword evidence="9" id="KW-0445">Lipid transport</keyword>
<feature type="transmembrane region" description="Helical" evidence="11">
    <location>
        <begin position="22"/>
        <end position="46"/>
    </location>
</feature>
<dbReference type="NCBIfam" id="TIGR02203">
    <property type="entry name" value="MsbA_lipidA"/>
    <property type="match status" value="1"/>
</dbReference>
<evidence type="ECO:0000256" key="7">
    <source>
        <dbReference type="ARBA" id="ARBA00022967"/>
    </source>
</evidence>
<evidence type="ECO:0000256" key="3">
    <source>
        <dbReference type="ARBA" id="ARBA00022475"/>
    </source>
</evidence>
<dbReference type="InterPro" id="IPR027417">
    <property type="entry name" value="P-loop_NTPase"/>
</dbReference>
<proteinExistence type="predicted"/>
<feature type="transmembrane region" description="Helical" evidence="11">
    <location>
        <begin position="244"/>
        <end position="269"/>
    </location>
</feature>
<evidence type="ECO:0000256" key="6">
    <source>
        <dbReference type="ARBA" id="ARBA00022840"/>
    </source>
</evidence>
<dbReference type="Pfam" id="PF00664">
    <property type="entry name" value="ABC_membrane"/>
    <property type="match status" value="1"/>
</dbReference>
<dbReference type="GO" id="GO:0015421">
    <property type="term" value="F:ABC-type oligopeptide transporter activity"/>
    <property type="evidence" value="ECO:0007669"/>
    <property type="project" value="TreeGrafter"/>
</dbReference>
<evidence type="ECO:0000256" key="2">
    <source>
        <dbReference type="ARBA" id="ARBA00022448"/>
    </source>
</evidence>
<feature type="domain" description="ABC transporter" evidence="12">
    <location>
        <begin position="342"/>
        <end position="578"/>
    </location>
</feature>
<keyword evidence="8 11" id="KW-1133">Transmembrane helix</keyword>
<evidence type="ECO:0000256" key="5">
    <source>
        <dbReference type="ARBA" id="ARBA00022741"/>
    </source>
</evidence>
<dbReference type="InterPro" id="IPR017871">
    <property type="entry name" value="ABC_transporter-like_CS"/>
</dbReference>
<keyword evidence="10 11" id="KW-0472">Membrane</keyword>
<keyword evidence="4 11" id="KW-0812">Transmembrane</keyword>
<dbReference type="CDD" id="cd18552">
    <property type="entry name" value="ABC_6TM_MsbA_like"/>
    <property type="match status" value="1"/>
</dbReference>
<dbReference type="InterPro" id="IPR011527">
    <property type="entry name" value="ABC1_TM_dom"/>
</dbReference>
<evidence type="ECO:0000256" key="11">
    <source>
        <dbReference type="SAM" id="Phobius"/>
    </source>
</evidence>
<dbReference type="InterPro" id="IPR036640">
    <property type="entry name" value="ABC1_TM_sf"/>
</dbReference>
<dbReference type="RefSeq" id="WP_102483462.1">
    <property type="nucleotide sequence ID" value="NZ_MCSW01000230.1"/>
</dbReference>
<dbReference type="PROSITE" id="PS00211">
    <property type="entry name" value="ABC_TRANSPORTER_1"/>
    <property type="match status" value="1"/>
</dbReference>
<dbReference type="Gene3D" id="1.20.1560.10">
    <property type="entry name" value="ABC transporter type 1, transmembrane domain"/>
    <property type="match status" value="1"/>
</dbReference>
<gene>
    <name evidence="14" type="ORF">BCV19_19820</name>
</gene>
<dbReference type="SUPFAM" id="SSF52540">
    <property type="entry name" value="P-loop containing nucleoside triphosphate hydrolases"/>
    <property type="match status" value="1"/>
</dbReference>
<dbReference type="InterPro" id="IPR003593">
    <property type="entry name" value="AAA+_ATPase"/>
</dbReference>
<comment type="caution">
    <text evidence="14">The sequence shown here is derived from an EMBL/GenBank/DDBJ whole genome shotgun (WGS) entry which is preliminary data.</text>
</comment>
<dbReference type="EMBL" id="MCSW01000230">
    <property type="protein sequence ID" value="PMF16936.1"/>
    <property type="molecule type" value="Genomic_DNA"/>
</dbReference>
<reference evidence="15" key="1">
    <citation type="submission" date="2016-07" db="EMBL/GenBank/DDBJ databases">
        <title>Nontailed viruses are major unrecognized killers of bacteria in the ocean.</title>
        <authorList>
            <person name="Kauffman K."/>
            <person name="Hussain F."/>
            <person name="Yang J."/>
            <person name="Arevalo P."/>
            <person name="Brown J."/>
            <person name="Cutler M."/>
            <person name="Kelly L."/>
            <person name="Polz M.F."/>
        </authorList>
    </citation>
    <scope>NUCLEOTIDE SEQUENCE [LARGE SCALE GENOMIC DNA]</scope>
    <source>
        <strain evidence="15">10N.286.54.F3</strain>
    </source>
</reference>
<dbReference type="GO" id="GO:0005886">
    <property type="term" value="C:plasma membrane"/>
    <property type="evidence" value="ECO:0007669"/>
    <property type="project" value="UniProtKB-SubCell"/>
</dbReference>
<dbReference type="GO" id="GO:0034040">
    <property type="term" value="F:ATPase-coupled lipid transmembrane transporter activity"/>
    <property type="evidence" value="ECO:0007669"/>
    <property type="project" value="InterPro"/>
</dbReference>
<dbReference type="PROSITE" id="PS50929">
    <property type="entry name" value="ABC_TM1F"/>
    <property type="match status" value="1"/>
</dbReference>
<evidence type="ECO:0000313" key="14">
    <source>
        <dbReference type="EMBL" id="PMF16936.1"/>
    </source>
</evidence>
<evidence type="ECO:0000256" key="9">
    <source>
        <dbReference type="ARBA" id="ARBA00023055"/>
    </source>
</evidence>
<keyword evidence="6 14" id="KW-0067">ATP-binding</keyword>
<feature type="transmembrane region" description="Helical" evidence="11">
    <location>
        <begin position="142"/>
        <end position="162"/>
    </location>
</feature>
<dbReference type="SUPFAM" id="SSF90123">
    <property type="entry name" value="ABC transporter transmembrane region"/>
    <property type="match status" value="1"/>
</dbReference>
<keyword evidence="5" id="KW-0547">Nucleotide-binding</keyword>
<dbReference type="PROSITE" id="PS50893">
    <property type="entry name" value="ABC_TRANSPORTER_2"/>
    <property type="match status" value="1"/>
</dbReference>
<sequence>MSTQTDETTWVTFKRLWTYIRLYKAGLGVAVIALIINAVSDTYMISLLKPLLDEGFGNAESDFLRTLPIIIFVMMFVRGVSGFVSTYCLSWVSGNVVMEIRRKIFSHFMHMPVSFFDKEQTGALLSRITYDSEQVSAATSKALVSIVREGASIIGLLTLMFWNSWQLSLVLFAVAPVVAWAITIVSKRFRKISKNMQTSMGHVASSAEQMLKGHKVVLTYGGQDIEKQRFDQVSNQMRQQSMKLVTAQAAANPIIQMIASVAVVTVLILASFDSIRAELTPGTFTVIFSAMFGLMRPLKALTSVTSQFQRGMAASTTLFGLMDLDTEHNKGTLKPETVRGEVAVKDVTFTYQGAEKPALDKVSFNIPKGKTVALVGRSGSGKSTIANLFTRFYDVDSGSIELDGHDIRDYELRNLREHFALVSQNVHLFNDTVANNIAYAAEDKYSREQIEHAAKLAHASEFIEGMENGIDTVVGENGSTLSGGQRQRIAIARALLREAPVLILDEATSALDTESERAIQSALEELQKDKTVLVIAHRLSTIEQADEILVVDDGRIVERGAHAELIAHDGAYAQLHRIQFSG</sequence>
<evidence type="ECO:0000259" key="13">
    <source>
        <dbReference type="PROSITE" id="PS50929"/>
    </source>
</evidence>
<feature type="transmembrane region" description="Helical" evidence="11">
    <location>
        <begin position="168"/>
        <end position="186"/>
    </location>
</feature>
<comment type="subcellular location">
    <subcellularLocation>
        <location evidence="1">Cell membrane</location>
        <topology evidence="1">Multi-pass membrane protein</topology>
    </subcellularLocation>
</comment>
<dbReference type="Proteomes" id="UP000235405">
    <property type="component" value="Unassembled WGS sequence"/>
</dbReference>
<keyword evidence="3" id="KW-1003">Cell membrane</keyword>
<organism evidence="14 15">
    <name type="scientific">Vibrio splendidus</name>
    <dbReference type="NCBI Taxonomy" id="29497"/>
    <lineage>
        <taxon>Bacteria</taxon>
        <taxon>Pseudomonadati</taxon>
        <taxon>Pseudomonadota</taxon>
        <taxon>Gammaproteobacteria</taxon>
        <taxon>Vibrionales</taxon>
        <taxon>Vibrionaceae</taxon>
        <taxon>Vibrio</taxon>
    </lineage>
</organism>
<feature type="transmembrane region" description="Helical" evidence="11">
    <location>
        <begin position="66"/>
        <end position="92"/>
    </location>
</feature>
<dbReference type="GO" id="GO:0005524">
    <property type="term" value="F:ATP binding"/>
    <property type="evidence" value="ECO:0007669"/>
    <property type="project" value="UniProtKB-KW"/>
</dbReference>
<evidence type="ECO:0000313" key="15">
    <source>
        <dbReference type="Proteomes" id="UP000235405"/>
    </source>
</evidence>
<evidence type="ECO:0000256" key="1">
    <source>
        <dbReference type="ARBA" id="ARBA00004651"/>
    </source>
</evidence>
<feature type="domain" description="ABC transmembrane type-1" evidence="13">
    <location>
        <begin position="29"/>
        <end position="310"/>
    </location>
</feature>
<dbReference type="PANTHER" id="PTHR43394:SF1">
    <property type="entry name" value="ATP-BINDING CASSETTE SUB-FAMILY B MEMBER 10, MITOCHONDRIAL"/>
    <property type="match status" value="1"/>
</dbReference>
<evidence type="ECO:0000256" key="10">
    <source>
        <dbReference type="ARBA" id="ARBA00023136"/>
    </source>
</evidence>
<dbReference type="NCBIfam" id="NF008381">
    <property type="entry name" value="PRK11176.1"/>
    <property type="match status" value="1"/>
</dbReference>
<dbReference type="AlphaFoldDB" id="A0A2N7C7S7"/>
<dbReference type="InterPro" id="IPR011917">
    <property type="entry name" value="ABC_transpr_lipidA"/>
</dbReference>
<accession>A0A2N7C7S7</accession>
<keyword evidence="2" id="KW-0813">Transport</keyword>
<dbReference type="CDD" id="cd03251">
    <property type="entry name" value="ABCC_MsbA"/>
    <property type="match status" value="1"/>
</dbReference>
<protein>
    <submittedName>
        <fullName evidence="14">Lipid ABC transporter permease/ATP-binding protein</fullName>
    </submittedName>
</protein>
<dbReference type="FunFam" id="3.40.50.300:FF:000140">
    <property type="entry name" value="Lipid A export ATP-binding/permease protein MsbA"/>
    <property type="match status" value="1"/>
</dbReference>
<dbReference type="Gene3D" id="3.40.50.300">
    <property type="entry name" value="P-loop containing nucleotide triphosphate hydrolases"/>
    <property type="match status" value="1"/>
</dbReference>
<dbReference type="PANTHER" id="PTHR43394">
    <property type="entry name" value="ATP-DEPENDENT PERMEASE MDL1, MITOCHONDRIAL"/>
    <property type="match status" value="1"/>
</dbReference>
<dbReference type="GO" id="GO:0016887">
    <property type="term" value="F:ATP hydrolysis activity"/>
    <property type="evidence" value="ECO:0007669"/>
    <property type="project" value="InterPro"/>
</dbReference>
<name>A0A2N7C7S7_VIBSP</name>
<evidence type="ECO:0000259" key="12">
    <source>
        <dbReference type="PROSITE" id="PS50893"/>
    </source>
</evidence>
<dbReference type="Pfam" id="PF00005">
    <property type="entry name" value="ABC_tran"/>
    <property type="match status" value="1"/>
</dbReference>
<dbReference type="SMART" id="SM00382">
    <property type="entry name" value="AAA"/>
    <property type="match status" value="1"/>
</dbReference>
<evidence type="ECO:0000256" key="8">
    <source>
        <dbReference type="ARBA" id="ARBA00022989"/>
    </source>
</evidence>